<evidence type="ECO:0000256" key="4">
    <source>
        <dbReference type="ARBA" id="ARBA00022692"/>
    </source>
</evidence>
<feature type="chain" id="PRO_5041672854" description="Long-chain fatty acid transport protein" evidence="8">
    <location>
        <begin position="27"/>
        <end position="432"/>
    </location>
</feature>
<dbReference type="InterPro" id="IPR005017">
    <property type="entry name" value="OMPP1/FadL/TodX"/>
</dbReference>
<evidence type="ECO:0000313" key="10">
    <source>
        <dbReference type="Proteomes" id="UP001329151"/>
    </source>
</evidence>
<evidence type="ECO:0000256" key="3">
    <source>
        <dbReference type="ARBA" id="ARBA00022452"/>
    </source>
</evidence>
<sequence length="432" mass="46559">MKPGNMNTLKLSLATLLALSFTAAHATNGYFSHGYGTKSKGRGGVSLAISDDTMAGATNPALFADLNNRIDAGFDAFVPRRGAERTNGPLGQFNFNERSDRNLFIIPDFGMSKKLSQKLTVGVTVYGNGGLNTDYQEGDSTACVNNLPTARGNPFCGQGSAGVNLEQLVIAPTLAYRLNENHAFGFSPLFVYQRFYAEGLQLFGTLGYSSDANRLTNEGTSTSNGRGYRVGYFGTFGSLQVGAAYSPRVDMNKFDEYAGLFAGQGDFDIPTNYGVGVSWRPTRKLMLAADVTKIKFSEVPAVGNSSRTAAPLCNCLGDENGPGFGWRDVTVKKLGLEYQATRNLLLRAGYNKGDNPVTEENVTFNILAPGVVTKHYTLGATYRLSEATEISGHYMRAPTVRVRGESALPLPGLRESIDMEQESLSVSVGFNY</sequence>
<dbReference type="KEGG" id="lto:RGQ30_01470"/>
<evidence type="ECO:0000256" key="1">
    <source>
        <dbReference type="ARBA" id="ARBA00004571"/>
    </source>
</evidence>
<comment type="similarity">
    <text evidence="2">Belongs to the OmpP1/FadL family.</text>
</comment>
<proteinExistence type="inferred from homology"/>
<keyword evidence="4" id="KW-0812">Transmembrane</keyword>
<gene>
    <name evidence="9" type="ORF">RGQ30_01470</name>
</gene>
<dbReference type="GO" id="GO:0015483">
    <property type="term" value="F:long-chain fatty acid transporting porin activity"/>
    <property type="evidence" value="ECO:0007669"/>
    <property type="project" value="TreeGrafter"/>
</dbReference>
<reference evidence="9 10" key="1">
    <citation type="submission" date="2023-10" db="EMBL/GenBank/DDBJ databases">
        <title>Complete Genome Sequence of Limnobacter thiooxidans CS-K2T, Isolated from freshwater lake sediments in Bavaria, Germany.</title>
        <authorList>
            <person name="Naruki M."/>
            <person name="Watanabe A."/>
            <person name="Warashina T."/>
            <person name="Morita T."/>
            <person name="Arakawa K."/>
        </authorList>
    </citation>
    <scope>NUCLEOTIDE SEQUENCE [LARGE SCALE GENOMIC DNA]</scope>
    <source>
        <strain evidence="9 10">CS-K2</strain>
    </source>
</reference>
<name>A0AA86IYQ9_9BURK</name>
<evidence type="ECO:0000256" key="8">
    <source>
        <dbReference type="SAM" id="SignalP"/>
    </source>
</evidence>
<keyword evidence="3" id="KW-1134">Transmembrane beta strand</keyword>
<evidence type="ECO:0008006" key="11">
    <source>
        <dbReference type="Google" id="ProtNLM"/>
    </source>
</evidence>
<keyword evidence="6" id="KW-0472">Membrane</keyword>
<dbReference type="Pfam" id="PF03349">
    <property type="entry name" value="Toluene_X"/>
    <property type="match status" value="1"/>
</dbReference>
<dbReference type="Gene3D" id="2.40.160.60">
    <property type="entry name" value="Outer membrane protein transport protein (OMPP1/FadL/TodX)"/>
    <property type="match status" value="1"/>
</dbReference>
<evidence type="ECO:0000256" key="5">
    <source>
        <dbReference type="ARBA" id="ARBA00022729"/>
    </source>
</evidence>
<comment type="subcellular location">
    <subcellularLocation>
        <location evidence="1">Cell outer membrane</location>
        <topology evidence="1">Multi-pass membrane protein</topology>
    </subcellularLocation>
</comment>
<feature type="signal peptide" evidence="8">
    <location>
        <begin position="1"/>
        <end position="26"/>
    </location>
</feature>
<evidence type="ECO:0000256" key="7">
    <source>
        <dbReference type="ARBA" id="ARBA00023237"/>
    </source>
</evidence>
<evidence type="ECO:0000256" key="6">
    <source>
        <dbReference type="ARBA" id="ARBA00023136"/>
    </source>
</evidence>
<keyword evidence="10" id="KW-1185">Reference proteome</keyword>
<dbReference type="PANTHER" id="PTHR35093:SF8">
    <property type="entry name" value="OUTER MEMBRANE PROTEIN NMB0088-RELATED"/>
    <property type="match status" value="1"/>
</dbReference>
<dbReference type="AlphaFoldDB" id="A0AA86IYQ9"/>
<accession>A0AA86IYQ9</accession>
<dbReference type="Proteomes" id="UP001329151">
    <property type="component" value="Chromosome"/>
</dbReference>
<organism evidence="9 10">
    <name type="scientific">Limnobacter thiooxidans</name>
    <dbReference type="NCBI Taxonomy" id="131080"/>
    <lineage>
        <taxon>Bacteria</taxon>
        <taxon>Pseudomonadati</taxon>
        <taxon>Pseudomonadota</taxon>
        <taxon>Betaproteobacteria</taxon>
        <taxon>Burkholderiales</taxon>
        <taxon>Burkholderiaceae</taxon>
        <taxon>Limnobacter</taxon>
    </lineage>
</organism>
<dbReference type="GO" id="GO:0009279">
    <property type="term" value="C:cell outer membrane"/>
    <property type="evidence" value="ECO:0007669"/>
    <property type="project" value="UniProtKB-SubCell"/>
</dbReference>
<keyword evidence="7" id="KW-0998">Cell outer membrane</keyword>
<dbReference type="EMBL" id="AP028947">
    <property type="protein sequence ID" value="BET24646.1"/>
    <property type="molecule type" value="Genomic_DNA"/>
</dbReference>
<evidence type="ECO:0000313" key="9">
    <source>
        <dbReference type="EMBL" id="BET24646.1"/>
    </source>
</evidence>
<dbReference type="SUPFAM" id="SSF56935">
    <property type="entry name" value="Porins"/>
    <property type="match status" value="1"/>
</dbReference>
<keyword evidence="5 8" id="KW-0732">Signal</keyword>
<dbReference type="PANTHER" id="PTHR35093">
    <property type="entry name" value="OUTER MEMBRANE PROTEIN NMB0088-RELATED"/>
    <property type="match status" value="1"/>
</dbReference>
<evidence type="ECO:0000256" key="2">
    <source>
        <dbReference type="ARBA" id="ARBA00008163"/>
    </source>
</evidence>
<protein>
    <recommendedName>
        <fullName evidence="11">Long-chain fatty acid transport protein</fullName>
    </recommendedName>
</protein>